<protein>
    <submittedName>
        <fullName evidence="1">Uncharacterized protein</fullName>
    </submittedName>
</protein>
<dbReference type="AlphaFoldDB" id="X1J502"/>
<evidence type="ECO:0000313" key="1">
    <source>
        <dbReference type="EMBL" id="GAH89806.1"/>
    </source>
</evidence>
<name>X1J502_9ZZZZ</name>
<proteinExistence type="predicted"/>
<accession>X1J502</accession>
<comment type="caution">
    <text evidence="1">The sequence shown here is derived from an EMBL/GenBank/DDBJ whole genome shotgun (WGS) entry which is preliminary data.</text>
</comment>
<organism evidence="1">
    <name type="scientific">marine sediment metagenome</name>
    <dbReference type="NCBI Taxonomy" id="412755"/>
    <lineage>
        <taxon>unclassified sequences</taxon>
        <taxon>metagenomes</taxon>
        <taxon>ecological metagenomes</taxon>
    </lineage>
</organism>
<dbReference type="EMBL" id="BARU01036520">
    <property type="protein sequence ID" value="GAH89806.1"/>
    <property type="molecule type" value="Genomic_DNA"/>
</dbReference>
<sequence length="29" mass="3287">IQKYVHIIAPKSEVELLKVYAAYTILVAI</sequence>
<reference evidence="1" key="1">
    <citation type="journal article" date="2014" name="Front. Microbiol.">
        <title>High frequency of phylogenetically diverse reductive dehalogenase-homologous genes in deep subseafloor sedimentary metagenomes.</title>
        <authorList>
            <person name="Kawai M."/>
            <person name="Futagami T."/>
            <person name="Toyoda A."/>
            <person name="Takaki Y."/>
            <person name="Nishi S."/>
            <person name="Hori S."/>
            <person name="Arai W."/>
            <person name="Tsubouchi T."/>
            <person name="Morono Y."/>
            <person name="Uchiyama I."/>
            <person name="Ito T."/>
            <person name="Fujiyama A."/>
            <person name="Inagaki F."/>
            <person name="Takami H."/>
        </authorList>
    </citation>
    <scope>NUCLEOTIDE SEQUENCE</scope>
    <source>
        <strain evidence="1">Expedition CK06-06</strain>
    </source>
</reference>
<feature type="non-terminal residue" evidence="1">
    <location>
        <position position="1"/>
    </location>
</feature>
<gene>
    <name evidence="1" type="ORF">S03H2_57017</name>
</gene>